<organism evidence="2 3">
    <name type="scientific">Macrostomum lignano</name>
    <dbReference type="NCBI Taxonomy" id="282301"/>
    <lineage>
        <taxon>Eukaryota</taxon>
        <taxon>Metazoa</taxon>
        <taxon>Spiralia</taxon>
        <taxon>Lophotrochozoa</taxon>
        <taxon>Platyhelminthes</taxon>
        <taxon>Rhabditophora</taxon>
        <taxon>Macrostomorpha</taxon>
        <taxon>Macrostomida</taxon>
        <taxon>Macrostomidae</taxon>
        <taxon>Macrostomum</taxon>
    </lineage>
</organism>
<sequence length="97" mass="10291">EGITADSARRRQPCGAQNLVLRNSSASLRRPAAAGQAARDGATGQKVKGKVKRHHPGQACRKCALVFDVSLISAVDIVNCQIQVQTQCLGDSANCQY</sequence>
<reference evidence="3" key="1">
    <citation type="submission" date="2016-11" db="UniProtKB">
        <authorList>
            <consortium name="WormBaseParasite"/>
        </authorList>
    </citation>
    <scope>IDENTIFICATION</scope>
</reference>
<dbReference type="AlphaFoldDB" id="A0A1I8F691"/>
<proteinExistence type="predicted"/>
<evidence type="ECO:0000313" key="3">
    <source>
        <dbReference type="WBParaSite" id="maker-unitig_22075-snap-gene-0.2-mRNA-1"/>
    </source>
</evidence>
<evidence type="ECO:0000256" key="1">
    <source>
        <dbReference type="SAM" id="MobiDB-lite"/>
    </source>
</evidence>
<protein>
    <submittedName>
        <fullName evidence="3">Phorbol-ester/DAG-type domain-containing protein</fullName>
    </submittedName>
</protein>
<dbReference type="WBParaSite" id="maker-unitig_22075-snap-gene-0.2-mRNA-1">
    <property type="protein sequence ID" value="maker-unitig_22075-snap-gene-0.2-mRNA-1"/>
    <property type="gene ID" value="maker-unitig_22075-snap-gene-0.2"/>
</dbReference>
<feature type="region of interest" description="Disordered" evidence="1">
    <location>
        <begin position="27"/>
        <end position="50"/>
    </location>
</feature>
<accession>A0A1I8F691</accession>
<dbReference type="Proteomes" id="UP000095280">
    <property type="component" value="Unplaced"/>
</dbReference>
<name>A0A1I8F691_9PLAT</name>
<evidence type="ECO:0000313" key="2">
    <source>
        <dbReference type="Proteomes" id="UP000095280"/>
    </source>
</evidence>
<feature type="compositionally biased region" description="Low complexity" evidence="1">
    <location>
        <begin position="27"/>
        <end position="44"/>
    </location>
</feature>
<keyword evidence="2" id="KW-1185">Reference proteome</keyword>